<gene>
    <name evidence="10" type="primary">TY3B-I_1056</name>
    <name evidence="10" type="ORF">AVEN_92405_1</name>
</gene>
<dbReference type="PROSITE" id="PS50878">
    <property type="entry name" value="RT_POL"/>
    <property type="match status" value="1"/>
</dbReference>
<keyword evidence="1" id="KW-0645">Protease</keyword>
<dbReference type="CDD" id="cd09274">
    <property type="entry name" value="RNase_HI_RT_Ty3"/>
    <property type="match status" value="1"/>
</dbReference>
<keyword evidence="2" id="KW-0808">Transferase</keyword>
<dbReference type="Pfam" id="PF17917">
    <property type="entry name" value="RT_RNaseH"/>
    <property type="match status" value="1"/>
</dbReference>
<evidence type="ECO:0000256" key="6">
    <source>
        <dbReference type="ARBA" id="ARBA00022759"/>
    </source>
</evidence>
<dbReference type="GO" id="GO:0004519">
    <property type="term" value="F:endonuclease activity"/>
    <property type="evidence" value="ECO:0007669"/>
    <property type="project" value="UniProtKB-KW"/>
</dbReference>
<dbReference type="Proteomes" id="UP000499080">
    <property type="component" value="Unassembled WGS sequence"/>
</dbReference>
<evidence type="ECO:0000256" key="5">
    <source>
        <dbReference type="ARBA" id="ARBA00022750"/>
    </source>
</evidence>
<dbReference type="Gene3D" id="3.10.10.10">
    <property type="entry name" value="HIV Type 1 Reverse Transcriptase, subunit A, domain 1"/>
    <property type="match status" value="1"/>
</dbReference>
<dbReference type="OrthoDB" id="6427440at2759"/>
<reference evidence="10 11" key="1">
    <citation type="journal article" date="2019" name="Sci. Rep.">
        <title>Orb-weaving spider Araneus ventricosus genome elucidates the spidroin gene catalogue.</title>
        <authorList>
            <person name="Kono N."/>
            <person name="Nakamura H."/>
            <person name="Ohtoshi R."/>
            <person name="Moran D.A.P."/>
            <person name="Shinohara A."/>
            <person name="Yoshida Y."/>
            <person name="Fujiwara M."/>
            <person name="Mori M."/>
            <person name="Tomita M."/>
            <person name="Arakawa K."/>
        </authorList>
    </citation>
    <scope>NUCLEOTIDE SEQUENCE [LARGE SCALE GENOMIC DNA]</scope>
</reference>
<keyword evidence="3" id="KW-0548">Nucleotidyltransferase</keyword>
<dbReference type="InterPro" id="IPR043128">
    <property type="entry name" value="Rev_trsase/Diguanyl_cyclase"/>
</dbReference>
<dbReference type="CDD" id="cd01647">
    <property type="entry name" value="RT_LTR"/>
    <property type="match status" value="1"/>
</dbReference>
<keyword evidence="6" id="KW-0255">Endonuclease</keyword>
<dbReference type="GO" id="GO:0006508">
    <property type="term" value="P:proteolysis"/>
    <property type="evidence" value="ECO:0007669"/>
    <property type="project" value="UniProtKB-KW"/>
</dbReference>
<dbReference type="Gene3D" id="3.30.70.270">
    <property type="match status" value="2"/>
</dbReference>
<comment type="caution">
    <text evidence="10">The sequence shown here is derived from an EMBL/GenBank/DDBJ whole genome shotgun (WGS) entry which is preliminary data.</text>
</comment>
<protein>
    <submittedName>
        <fullName evidence="10">Transposon Ty3-I Gag-Pol polyprotein</fullName>
    </submittedName>
</protein>
<dbReference type="GO" id="GO:0003964">
    <property type="term" value="F:RNA-directed DNA polymerase activity"/>
    <property type="evidence" value="ECO:0007669"/>
    <property type="project" value="UniProtKB-KW"/>
</dbReference>
<keyword evidence="7" id="KW-0378">Hydrolase</keyword>
<organism evidence="10 11">
    <name type="scientific">Araneus ventricosus</name>
    <name type="common">Orbweaver spider</name>
    <name type="synonym">Epeira ventricosa</name>
    <dbReference type="NCBI Taxonomy" id="182803"/>
    <lineage>
        <taxon>Eukaryota</taxon>
        <taxon>Metazoa</taxon>
        <taxon>Ecdysozoa</taxon>
        <taxon>Arthropoda</taxon>
        <taxon>Chelicerata</taxon>
        <taxon>Arachnida</taxon>
        <taxon>Araneae</taxon>
        <taxon>Araneomorphae</taxon>
        <taxon>Entelegynae</taxon>
        <taxon>Araneoidea</taxon>
        <taxon>Araneidae</taxon>
        <taxon>Araneus</taxon>
    </lineage>
</organism>
<dbReference type="InterPro" id="IPR041373">
    <property type="entry name" value="RT_RNaseH"/>
</dbReference>
<dbReference type="FunFam" id="3.10.20.370:FF:000001">
    <property type="entry name" value="Retrovirus-related Pol polyprotein from transposon 17.6-like protein"/>
    <property type="match status" value="1"/>
</dbReference>
<dbReference type="EMBL" id="BGPR01000018">
    <property type="protein sequence ID" value="GBL79162.1"/>
    <property type="molecule type" value="Genomic_DNA"/>
</dbReference>
<dbReference type="PANTHER" id="PTHR33064">
    <property type="entry name" value="POL PROTEIN"/>
    <property type="match status" value="1"/>
</dbReference>
<dbReference type="PANTHER" id="PTHR33064:SF37">
    <property type="entry name" value="RIBONUCLEASE H"/>
    <property type="match status" value="1"/>
</dbReference>
<proteinExistence type="predicted"/>
<dbReference type="InterPro" id="IPR051320">
    <property type="entry name" value="Viral_Replic_Matur_Polypro"/>
</dbReference>
<keyword evidence="5" id="KW-0064">Aspartyl protease</keyword>
<keyword evidence="11" id="KW-1185">Reference proteome</keyword>
<feature type="domain" description="Reverse transcriptase" evidence="9">
    <location>
        <begin position="150"/>
        <end position="347"/>
    </location>
</feature>
<sequence>MKLWLQYFNDTCKQHNKNEDWKVKNISKFLKGSALTHYINYCLNICNFDDLCSVLTEKFLQPILDNFADFSQHYLKKNDDLVKYFHEKLNCGRQLGLSPQLLLEGLTDGLPTQFKQLITVQPPKTLTEWLTLATKLFKIQESSEQNAVVKNEPTMRTRPNFSPRQSTLVPRSQIRPNFGFFRPNFQNLSRSRSNNFAYPHSNTSMNQGFRPNHNTHFQNRLPSSPCRICTRQDLASGYWHIPLHEKDKEKLAFVTSEGLYEFQVLPFGLRNVPAIFNRTIRRILNKHKCSTFACHYFDDIVIFSNSLEEHYAHLEQIFKICEEENIKLKFSKCVFAKDKINFLGYEIKEGCITPDNHNIESIKKLQPPKSVKQHQGFLGSVNVYNKFIDSYAKIRESLKQLLKKDKQWHWTAKCQEAFELLKNKLVTKPVLQLYDPKLPLHVFCDASQVAIGAVLKQPDSYGNLHPVSYHSRTLRSYEKNYCNTELECLAIVDALDKFYYYLHGKKFIIHTDHAALVWLKNVKNLRGRLFRWSLKLSMFDYEVKYLKGTANVEADMLSIHPTAQYIQHSVHLLELDEIKTHQNLDNLDNSKYKKINDVLVIKKKNLFKIVVPFSLRRKVL</sequence>
<evidence type="ECO:0000256" key="7">
    <source>
        <dbReference type="ARBA" id="ARBA00022801"/>
    </source>
</evidence>
<dbReference type="SUPFAM" id="SSF56672">
    <property type="entry name" value="DNA/RNA polymerases"/>
    <property type="match status" value="1"/>
</dbReference>
<name>A0A4Y2AH20_ARAVE</name>
<evidence type="ECO:0000256" key="3">
    <source>
        <dbReference type="ARBA" id="ARBA00022695"/>
    </source>
</evidence>
<accession>A0A4Y2AH20</accession>
<evidence type="ECO:0000313" key="11">
    <source>
        <dbReference type="Proteomes" id="UP000499080"/>
    </source>
</evidence>
<dbReference type="FunFam" id="3.30.70.270:FF:000026">
    <property type="entry name" value="Transposon Ty3-G Gag-Pol polyprotein"/>
    <property type="match status" value="1"/>
</dbReference>
<evidence type="ECO:0000256" key="8">
    <source>
        <dbReference type="ARBA" id="ARBA00022918"/>
    </source>
</evidence>
<dbReference type="InterPro" id="IPR043502">
    <property type="entry name" value="DNA/RNA_pol_sf"/>
</dbReference>
<evidence type="ECO:0000256" key="1">
    <source>
        <dbReference type="ARBA" id="ARBA00022670"/>
    </source>
</evidence>
<dbReference type="Pfam" id="PF00078">
    <property type="entry name" value="RVT_1"/>
    <property type="match status" value="1"/>
</dbReference>
<evidence type="ECO:0000256" key="2">
    <source>
        <dbReference type="ARBA" id="ARBA00022679"/>
    </source>
</evidence>
<dbReference type="FunFam" id="3.30.70.270:FF:000003">
    <property type="entry name" value="Transposon Ty3-G Gag-Pol polyprotein"/>
    <property type="match status" value="1"/>
</dbReference>
<keyword evidence="4" id="KW-0540">Nuclease</keyword>
<dbReference type="GO" id="GO:0004190">
    <property type="term" value="F:aspartic-type endopeptidase activity"/>
    <property type="evidence" value="ECO:0007669"/>
    <property type="project" value="UniProtKB-KW"/>
</dbReference>
<dbReference type="AlphaFoldDB" id="A0A4Y2AH20"/>
<keyword evidence="8" id="KW-0695">RNA-directed DNA polymerase</keyword>
<evidence type="ECO:0000256" key="4">
    <source>
        <dbReference type="ARBA" id="ARBA00022722"/>
    </source>
</evidence>
<evidence type="ECO:0000313" key="10">
    <source>
        <dbReference type="EMBL" id="GBL79162.1"/>
    </source>
</evidence>
<evidence type="ECO:0000259" key="9">
    <source>
        <dbReference type="PROSITE" id="PS50878"/>
    </source>
</evidence>
<dbReference type="InterPro" id="IPR000477">
    <property type="entry name" value="RT_dom"/>
</dbReference>